<feature type="transmembrane region" description="Helical" evidence="6">
    <location>
        <begin position="337"/>
        <end position="355"/>
    </location>
</feature>
<feature type="transmembrane region" description="Helical" evidence="6">
    <location>
        <begin position="54"/>
        <end position="77"/>
    </location>
</feature>
<keyword evidence="2" id="KW-1003">Cell membrane</keyword>
<comment type="caution">
    <text evidence="7">The sequence shown here is derived from an EMBL/GenBank/DDBJ whole genome shotgun (WGS) entry which is preliminary data.</text>
</comment>
<evidence type="ECO:0000256" key="6">
    <source>
        <dbReference type="SAM" id="Phobius"/>
    </source>
</evidence>
<dbReference type="EMBL" id="JADGMQ010000003">
    <property type="protein sequence ID" value="MBI1620274.1"/>
    <property type="molecule type" value="Genomic_DNA"/>
</dbReference>
<proteinExistence type="predicted"/>
<comment type="subcellular location">
    <subcellularLocation>
        <location evidence="1">Cell membrane</location>
        <topology evidence="1">Multi-pass membrane protein</topology>
    </subcellularLocation>
</comment>
<evidence type="ECO:0000313" key="7">
    <source>
        <dbReference type="EMBL" id="MBI1620274.1"/>
    </source>
</evidence>
<keyword evidence="3 6" id="KW-0812">Transmembrane</keyword>
<feature type="transmembrane region" description="Helical" evidence="6">
    <location>
        <begin position="98"/>
        <end position="117"/>
    </location>
</feature>
<dbReference type="RefSeq" id="WP_198475481.1">
    <property type="nucleotide sequence ID" value="NZ_JADGMQ010000003.1"/>
</dbReference>
<dbReference type="Pfam" id="PF03739">
    <property type="entry name" value="LptF_LptG"/>
    <property type="match status" value="1"/>
</dbReference>
<organism evidence="7 8">
    <name type="scientific">Aquamicrobium zhengzhouense</name>
    <dbReference type="NCBI Taxonomy" id="2781738"/>
    <lineage>
        <taxon>Bacteria</taxon>
        <taxon>Pseudomonadati</taxon>
        <taxon>Pseudomonadota</taxon>
        <taxon>Alphaproteobacteria</taxon>
        <taxon>Hyphomicrobiales</taxon>
        <taxon>Phyllobacteriaceae</taxon>
        <taxon>Aquamicrobium</taxon>
    </lineage>
</organism>
<feature type="transmembrane region" description="Helical" evidence="6">
    <location>
        <begin position="308"/>
        <end position="325"/>
    </location>
</feature>
<dbReference type="PANTHER" id="PTHR33529">
    <property type="entry name" value="SLR0882 PROTEIN-RELATED"/>
    <property type="match status" value="1"/>
</dbReference>
<keyword evidence="8" id="KW-1185">Reference proteome</keyword>
<protein>
    <submittedName>
        <fullName evidence="7">LptF/LptG family permease</fullName>
    </submittedName>
</protein>
<evidence type="ECO:0000256" key="3">
    <source>
        <dbReference type="ARBA" id="ARBA00022692"/>
    </source>
</evidence>
<evidence type="ECO:0000256" key="1">
    <source>
        <dbReference type="ARBA" id="ARBA00004651"/>
    </source>
</evidence>
<keyword evidence="5 6" id="KW-0472">Membrane</keyword>
<evidence type="ECO:0000256" key="5">
    <source>
        <dbReference type="ARBA" id="ARBA00023136"/>
    </source>
</evidence>
<sequence length="400" mass="44113">MKVVEFYILRRAVAIFAATLVWVLAIVWTTQILARLNIVTTSGQSAATFLELAALVLPSVVPIVLPFAVGIAVAQTLTTMNTDSELIVISAAGSPRITVMRPMLLLAIFACLASFAIQNGIVPSARERIRYLVAEARADLISTIIQEGSFQKIDDGLHIQIGERLPGGMLGGIFVADAREDSVELIYYAKNGMMVELGEEQVLVMQDGVVHRKTADGVSVIRYKSYAFDLSQFKTGSAEPTLSPKDRPLAYLFSPDPNDSYFQSRPLSFSAELHRRMTEWLYPMVFALIGLAVAGDSRSFRESRIHPLLTTMTIAMAIRWGGFYFENRISKDPSLTFGIYAVPLLASAVAIYFIVTNRVMELPTTVTERIANLWSRWQRRLLTRRLATADGGTPPSGGRS</sequence>
<evidence type="ECO:0000313" key="8">
    <source>
        <dbReference type="Proteomes" id="UP000601789"/>
    </source>
</evidence>
<feature type="transmembrane region" description="Helical" evidence="6">
    <location>
        <begin position="280"/>
        <end position="296"/>
    </location>
</feature>
<evidence type="ECO:0000256" key="2">
    <source>
        <dbReference type="ARBA" id="ARBA00022475"/>
    </source>
</evidence>
<evidence type="ECO:0000256" key="4">
    <source>
        <dbReference type="ARBA" id="ARBA00022989"/>
    </source>
</evidence>
<keyword evidence="4 6" id="KW-1133">Transmembrane helix</keyword>
<dbReference type="InterPro" id="IPR005495">
    <property type="entry name" value="LptG/LptF_permease"/>
</dbReference>
<accession>A0ABS0SBY1</accession>
<feature type="transmembrane region" description="Helical" evidence="6">
    <location>
        <begin position="12"/>
        <end position="34"/>
    </location>
</feature>
<name>A0ABS0SBY1_9HYPH</name>
<gene>
    <name evidence="7" type="ORF">IOD40_06300</name>
</gene>
<reference evidence="7 8" key="1">
    <citation type="submission" date="2020-10" db="EMBL/GenBank/DDBJ databases">
        <title>Aquamicrobium zhengzhouensis sp. nov., a exopolysaccharide producing bacterium isolated from farmland soil.</title>
        <authorList>
            <person name="Wang X."/>
        </authorList>
    </citation>
    <scope>NUCLEOTIDE SEQUENCE [LARGE SCALE GENOMIC DNA]</scope>
    <source>
        <strain evidence="8">cd-1</strain>
    </source>
</reference>
<dbReference type="PANTHER" id="PTHR33529:SF6">
    <property type="entry name" value="YJGP_YJGQ FAMILY PERMEASE"/>
    <property type="match status" value="1"/>
</dbReference>
<dbReference type="Proteomes" id="UP000601789">
    <property type="component" value="Unassembled WGS sequence"/>
</dbReference>